<organism evidence="1 2">
    <name type="scientific">Perkinsus olseni</name>
    <name type="common">Perkinsus atlanticus</name>
    <dbReference type="NCBI Taxonomy" id="32597"/>
    <lineage>
        <taxon>Eukaryota</taxon>
        <taxon>Sar</taxon>
        <taxon>Alveolata</taxon>
        <taxon>Perkinsozoa</taxon>
        <taxon>Perkinsea</taxon>
        <taxon>Perkinsida</taxon>
        <taxon>Perkinsidae</taxon>
        <taxon>Perkinsus</taxon>
    </lineage>
</organism>
<evidence type="ECO:0000313" key="1">
    <source>
        <dbReference type="EMBL" id="KAF4654927.1"/>
    </source>
</evidence>
<sequence>MGDHPQATTKIVLVVHDKAALEHYTGTVLSLMAVPGVQVTVFANSKAAARGHDTALTDLWFELIGCIRRHFNAYPGRVRLVVGPSAFELNADVMLYAVGTAASIRDEASGSHLRSAPPAIVILPADWNIFQRRTSTRAAISRWPSFRGRILDLSSARFRQAALLYRALLEAQEEGYEDSRKKLMSNRRLKCRLRE</sequence>
<accession>A0A7J6L6V8</accession>
<gene>
    <name evidence="1" type="ORF">FOZ61_007871</name>
</gene>
<dbReference type="AlphaFoldDB" id="A0A7J6L6V8"/>
<proteinExistence type="predicted"/>
<reference evidence="1 2" key="1">
    <citation type="submission" date="2020-04" db="EMBL/GenBank/DDBJ databases">
        <title>Perkinsus olseni comparative genomics.</title>
        <authorList>
            <person name="Bogema D.R."/>
        </authorList>
    </citation>
    <scope>NUCLEOTIDE SEQUENCE [LARGE SCALE GENOMIC DNA]</scope>
    <source>
        <strain evidence="1">ATCC PRA-179</strain>
    </source>
</reference>
<name>A0A7J6L6V8_PEROL</name>
<evidence type="ECO:0000313" key="2">
    <source>
        <dbReference type="Proteomes" id="UP000570595"/>
    </source>
</evidence>
<comment type="caution">
    <text evidence="1">The sequence shown here is derived from an EMBL/GenBank/DDBJ whole genome shotgun (WGS) entry which is preliminary data.</text>
</comment>
<dbReference type="EMBL" id="JABAHT010000499">
    <property type="protein sequence ID" value="KAF4654927.1"/>
    <property type="molecule type" value="Genomic_DNA"/>
</dbReference>
<dbReference type="Proteomes" id="UP000570595">
    <property type="component" value="Unassembled WGS sequence"/>
</dbReference>
<dbReference type="OrthoDB" id="10436678at2759"/>
<protein>
    <submittedName>
        <fullName evidence="1">Uncharacterized protein</fullName>
    </submittedName>
</protein>